<dbReference type="Proteomes" id="UP000186817">
    <property type="component" value="Unassembled WGS sequence"/>
</dbReference>
<protein>
    <submittedName>
        <fullName evidence="1">Uncharacterized protein</fullName>
    </submittedName>
</protein>
<evidence type="ECO:0000313" key="1">
    <source>
        <dbReference type="EMBL" id="OLP88870.1"/>
    </source>
</evidence>
<accession>A0A1Q9D120</accession>
<name>A0A1Q9D120_SYMMI</name>
<gene>
    <name evidence="1" type="ORF">AK812_SmicGene29740</name>
</gene>
<proteinExistence type="predicted"/>
<organism evidence="1 2">
    <name type="scientific">Symbiodinium microadriaticum</name>
    <name type="common">Dinoflagellate</name>
    <name type="synonym">Zooxanthella microadriatica</name>
    <dbReference type="NCBI Taxonomy" id="2951"/>
    <lineage>
        <taxon>Eukaryota</taxon>
        <taxon>Sar</taxon>
        <taxon>Alveolata</taxon>
        <taxon>Dinophyceae</taxon>
        <taxon>Suessiales</taxon>
        <taxon>Symbiodiniaceae</taxon>
        <taxon>Symbiodinium</taxon>
    </lineage>
</organism>
<keyword evidence="2" id="KW-1185">Reference proteome</keyword>
<evidence type="ECO:0000313" key="2">
    <source>
        <dbReference type="Proteomes" id="UP000186817"/>
    </source>
</evidence>
<reference evidence="1 2" key="1">
    <citation type="submission" date="2016-02" db="EMBL/GenBank/DDBJ databases">
        <title>Genome analysis of coral dinoflagellate symbionts highlights evolutionary adaptations to a symbiotic lifestyle.</title>
        <authorList>
            <person name="Aranda M."/>
            <person name="Li Y."/>
            <person name="Liew Y.J."/>
            <person name="Baumgarten S."/>
            <person name="Simakov O."/>
            <person name="Wilson M."/>
            <person name="Piel J."/>
            <person name="Ashoor H."/>
            <person name="Bougouffa S."/>
            <person name="Bajic V.B."/>
            <person name="Ryu T."/>
            <person name="Ravasi T."/>
            <person name="Bayer T."/>
            <person name="Micklem G."/>
            <person name="Kim H."/>
            <person name="Bhak J."/>
            <person name="Lajeunesse T.C."/>
            <person name="Voolstra C.R."/>
        </authorList>
    </citation>
    <scope>NUCLEOTIDE SEQUENCE [LARGE SCALE GENOMIC DNA]</scope>
    <source>
        <strain evidence="1 2">CCMP2467</strain>
    </source>
</reference>
<comment type="caution">
    <text evidence="1">The sequence shown here is derived from an EMBL/GenBank/DDBJ whole genome shotgun (WGS) entry which is preliminary data.</text>
</comment>
<sequence>MLKRVMKRFMVVDARSERVHGDLGNKIVYGDLQFCCRSFPRDQTLLLSEHRDPHLSQHALRNRLNIDDEALGGVRAECVPNRGIFTHEWPGLGCCGSVLYNRRTGSTRRVKGCRGLNRRSAAKAGGVACKGVAAAWLAGMAGEEMLEL</sequence>
<dbReference type="EMBL" id="LSRX01000790">
    <property type="protein sequence ID" value="OLP88870.1"/>
    <property type="molecule type" value="Genomic_DNA"/>
</dbReference>
<dbReference type="AlphaFoldDB" id="A0A1Q9D120"/>